<protein>
    <submittedName>
        <fullName evidence="1">Uncharacterized protein</fullName>
    </submittedName>
</protein>
<dbReference type="AlphaFoldDB" id="A0AAE9N7C8"/>
<name>A0AAE9N7C8_9BRAD</name>
<evidence type="ECO:0000313" key="2">
    <source>
        <dbReference type="Proteomes" id="UP001058872"/>
    </source>
</evidence>
<evidence type="ECO:0000313" key="1">
    <source>
        <dbReference type="EMBL" id="UUO64353.1"/>
    </source>
</evidence>
<sequence length="81" mass="9227">MCVVLGFGKLAKWPIKSTNYTVELLIYLREPLCRNMTGAFKYLAGDLVDLAMCCFVEEMQENANYLGAARHMNSHFYVSPK</sequence>
<dbReference type="EMBL" id="CP028989">
    <property type="protein sequence ID" value="UUO64353.1"/>
    <property type="molecule type" value="Genomic_DNA"/>
</dbReference>
<dbReference type="Proteomes" id="UP001058872">
    <property type="component" value="Chromosome"/>
</dbReference>
<proteinExistence type="predicted"/>
<gene>
    <name evidence="1" type="ORF">DCM83_03400</name>
</gene>
<organism evidence="1 2">
    <name type="scientific">Bradyrhizobium betae</name>
    <dbReference type="NCBI Taxonomy" id="244734"/>
    <lineage>
        <taxon>Bacteria</taxon>
        <taxon>Pseudomonadati</taxon>
        <taxon>Pseudomonadota</taxon>
        <taxon>Alphaproteobacteria</taxon>
        <taxon>Hyphomicrobiales</taxon>
        <taxon>Nitrobacteraceae</taxon>
        <taxon>Bradyrhizobium</taxon>
    </lineage>
</organism>
<accession>A0AAE9N7C8</accession>
<reference evidence="1" key="1">
    <citation type="submission" date="2018-04" db="EMBL/GenBank/DDBJ databases">
        <title>Genomes of Endosymbiotic and Endophytic Bradyrhizobium Publication status.</title>
        <authorList>
            <person name="Guha S."/>
            <person name="Jorrin B."/>
            <person name="Sarkar M."/>
            <person name="Poole P.S."/>
            <person name="DasGupta M."/>
        </authorList>
    </citation>
    <scope>NUCLEOTIDE SEQUENCE</scope>
    <source>
        <strain evidence="1">WBOS16</strain>
    </source>
</reference>